<proteinExistence type="predicted"/>
<name>A9KK10_LACP7</name>
<dbReference type="Gene3D" id="3.40.50.300">
    <property type="entry name" value="P-loop containing nucleotide triphosphate hydrolases"/>
    <property type="match status" value="1"/>
</dbReference>
<evidence type="ECO:0000313" key="1">
    <source>
        <dbReference type="EMBL" id="ABX42582.1"/>
    </source>
</evidence>
<dbReference type="OrthoDB" id="8211253at2"/>
<dbReference type="Proteomes" id="UP000000370">
    <property type="component" value="Chromosome"/>
</dbReference>
<dbReference type="InterPro" id="IPR027417">
    <property type="entry name" value="P-loop_NTPase"/>
</dbReference>
<accession>A9KK10</accession>
<dbReference type="SUPFAM" id="SSF52540">
    <property type="entry name" value="P-loop containing nucleoside triphosphate hydrolases"/>
    <property type="match status" value="1"/>
</dbReference>
<organism evidence="1 2">
    <name type="scientific">Lachnoclostridium phytofermentans (strain ATCC 700394 / DSM 18823 / ISDg)</name>
    <name type="common">Clostridium phytofermentans</name>
    <dbReference type="NCBI Taxonomy" id="357809"/>
    <lineage>
        <taxon>Bacteria</taxon>
        <taxon>Bacillati</taxon>
        <taxon>Bacillota</taxon>
        <taxon>Clostridia</taxon>
        <taxon>Lachnospirales</taxon>
        <taxon>Lachnospiraceae</taxon>
    </lineage>
</organism>
<evidence type="ECO:0008006" key="3">
    <source>
        <dbReference type="Google" id="ProtNLM"/>
    </source>
</evidence>
<reference evidence="2" key="1">
    <citation type="submission" date="2007-11" db="EMBL/GenBank/DDBJ databases">
        <title>Complete genome sequence of Clostridium phytofermentans ISDg.</title>
        <authorList>
            <person name="Leschine S.B."/>
            <person name="Warnick T.A."/>
            <person name="Blanchard J.L."/>
            <person name="Schnell D.J."/>
            <person name="Petit E.L."/>
            <person name="LaTouf W.G."/>
            <person name="Copeland A."/>
            <person name="Lucas S."/>
            <person name="Lapidus A."/>
            <person name="Barry K."/>
            <person name="Glavina del Rio T."/>
            <person name="Dalin E."/>
            <person name="Tice H."/>
            <person name="Pitluck S."/>
            <person name="Kiss H."/>
            <person name="Brettin T."/>
            <person name="Bruce D."/>
            <person name="Detter J.C."/>
            <person name="Han C."/>
            <person name="Kuske C."/>
            <person name="Schmutz J."/>
            <person name="Larimer F."/>
            <person name="Land M."/>
            <person name="Hauser L."/>
            <person name="Kyrpides N."/>
            <person name="Kim E.A."/>
            <person name="Richardson P."/>
        </authorList>
    </citation>
    <scope>NUCLEOTIDE SEQUENCE [LARGE SCALE GENOMIC DNA]</scope>
    <source>
        <strain evidence="2">ATCC 700394 / DSM 18823 / ISDg</strain>
    </source>
</reference>
<dbReference type="HOGENOM" id="CLU_083878_0_0_9"/>
<sequence>MNKLFIIEGIPGSGKTTFARMLGDKLTELNHEVHLYVEGDLHPADMAWCACLTQEEYDTVCNQYPEHREDFERNITKWKDYVILAYIKVPSISEELFSYFESKELYDGRVNMELFCGIHQSRWEKFGKEATGIQIFECALLQNAVNELLLFRGAEEETITNYIIKLIETVKNLNPVILYLDVDVNTAIERAVRERVDGDGNRVWENRVAEYVENSLYGKKNGLKGVEGMYRYYRERKQLERKILEKLPVIKYTIPILVEHQPDITNEFIQKLCYDITGNTQDV</sequence>
<dbReference type="NCBIfam" id="NF005250">
    <property type="entry name" value="PRK06761.1"/>
    <property type="match status" value="1"/>
</dbReference>
<dbReference type="EMBL" id="CP000885">
    <property type="protein sequence ID" value="ABX42582.1"/>
    <property type="molecule type" value="Genomic_DNA"/>
</dbReference>
<dbReference type="eggNOG" id="COG0470">
    <property type="taxonomic scope" value="Bacteria"/>
</dbReference>
<dbReference type="STRING" id="357809.Cphy_2216"/>
<dbReference type="KEGG" id="cpy:Cphy_2216"/>
<gene>
    <name evidence="1" type="ordered locus">Cphy_2216</name>
</gene>
<dbReference type="RefSeq" id="WP_012200236.1">
    <property type="nucleotide sequence ID" value="NC_010001.1"/>
</dbReference>
<evidence type="ECO:0000313" key="2">
    <source>
        <dbReference type="Proteomes" id="UP000000370"/>
    </source>
</evidence>
<dbReference type="AlphaFoldDB" id="A9KK10"/>
<keyword evidence="2" id="KW-1185">Reference proteome</keyword>
<protein>
    <recommendedName>
        <fullName evidence="3">Thymidylate kinase</fullName>
    </recommendedName>
</protein>